<dbReference type="Proteomes" id="UP001181693">
    <property type="component" value="Unassembled WGS sequence"/>
</dbReference>
<accession>A0AAV2ZWV5</accession>
<gene>
    <name evidence="1" type="ORF">GDO54_016557</name>
</gene>
<dbReference type="AlphaFoldDB" id="A0AAV2ZWV5"/>
<organism evidence="1 2">
    <name type="scientific">Pyxicephalus adspersus</name>
    <name type="common">African bullfrog</name>
    <dbReference type="NCBI Taxonomy" id="30357"/>
    <lineage>
        <taxon>Eukaryota</taxon>
        <taxon>Metazoa</taxon>
        <taxon>Chordata</taxon>
        <taxon>Craniata</taxon>
        <taxon>Vertebrata</taxon>
        <taxon>Euteleostomi</taxon>
        <taxon>Amphibia</taxon>
        <taxon>Batrachia</taxon>
        <taxon>Anura</taxon>
        <taxon>Neobatrachia</taxon>
        <taxon>Ranoidea</taxon>
        <taxon>Pyxicephalidae</taxon>
        <taxon>Pyxicephalinae</taxon>
        <taxon>Pyxicephalus</taxon>
    </lineage>
</organism>
<dbReference type="EMBL" id="DYDO01000009">
    <property type="protein sequence ID" value="DBA18288.1"/>
    <property type="molecule type" value="Genomic_DNA"/>
</dbReference>
<comment type="caution">
    <text evidence="1">The sequence shown here is derived from an EMBL/GenBank/DDBJ whole genome shotgun (WGS) entry which is preliminary data.</text>
</comment>
<evidence type="ECO:0000313" key="2">
    <source>
        <dbReference type="Proteomes" id="UP001181693"/>
    </source>
</evidence>
<proteinExistence type="predicted"/>
<sequence length="115" mass="13506">MHLYTYNTDLFSKYYLLPEQGSSLFFYPFYYTQILQALTLTKWQEERIQSIRTLPPTSSTTFLMYQWGMRPIHGVELGLLATASHLLVIFLPYKDLCMYTNNVYVGQLLQPFSAL</sequence>
<name>A0AAV2ZWV5_PYXAD</name>
<evidence type="ECO:0000313" key="1">
    <source>
        <dbReference type="EMBL" id="DBA18288.1"/>
    </source>
</evidence>
<reference evidence="1" key="1">
    <citation type="thesis" date="2020" institute="ProQuest LLC" country="789 East Eisenhower Parkway, Ann Arbor, MI, USA">
        <title>Comparative Genomics and Chromosome Evolution.</title>
        <authorList>
            <person name="Mudd A.B."/>
        </authorList>
    </citation>
    <scope>NUCLEOTIDE SEQUENCE</scope>
    <source>
        <strain evidence="1">1538</strain>
        <tissue evidence="1">Blood</tissue>
    </source>
</reference>
<keyword evidence="2" id="KW-1185">Reference proteome</keyword>
<protein>
    <submittedName>
        <fullName evidence="1">Uncharacterized protein</fullName>
    </submittedName>
</protein>